<protein>
    <recommendedName>
        <fullName evidence="4">Peptide methionine sulfoxide reductase MsrA</fullName>
        <shortName evidence="4">Protein-methionine-S-oxide reductase</shortName>
        <ecNumber evidence="4">1.8.4.11</ecNumber>
    </recommendedName>
    <alternativeName>
        <fullName evidence="4">Peptide-methionine (S)-S-oxide reductase</fullName>
        <shortName evidence="4">Peptide Met(O) reductase</shortName>
    </alternativeName>
</protein>
<dbReference type="InterPro" id="IPR002569">
    <property type="entry name" value="Met_Sox_Rdtase_MsrA_dom"/>
</dbReference>
<organism evidence="6 7">
    <name type="scientific">Archangium minus</name>
    <dbReference type="NCBI Taxonomy" id="83450"/>
    <lineage>
        <taxon>Bacteria</taxon>
        <taxon>Pseudomonadati</taxon>
        <taxon>Myxococcota</taxon>
        <taxon>Myxococcia</taxon>
        <taxon>Myxococcales</taxon>
        <taxon>Cystobacterineae</taxon>
        <taxon>Archangiaceae</taxon>
        <taxon>Archangium</taxon>
    </lineage>
</organism>
<dbReference type="SUPFAM" id="SSF55068">
    <property type="entry name" value="Peptide methionine sulfoxide reductase"/>
    <property type="match status" value="1"/>
</dbReference>
<dbReference type="EMBL" id="CP043494">
    <property type="protein sequence ID" value="WNG52266.1"/>
    <property type="molecule type" value="Genomic_DNA"/>
</dbReference>
<proteinExistence type="inferred from homology"/>
<dbReference type="GO" id="GO:0008113">
    <property type="term" value="F:peptide-methionine (S)-S-oxide reductase activity"/>
    <property type="evidence" value="ECO:0007669"/>
    <property type="project" value="UniProtKB-EC"/>
</dbReference>
<evidence type="ECO:0000256" key="2">
    <source>
        <dbReference type="ARBA" id="ARBA00047806"/>
    </source>
</evidence>
<comment type="similarity">
    <text evidence="4">Belongs to the MsrA Met sulfoxide reductase family.</text>
</comment>
<dbReference type="NCBIfam" id="TIGR00401">
    <property type="entry name" value="msrA"/>
    <property type="match status" value="1"/>
</dbReference>
<gene>
    <name evidence="4 6" type="primary">msrA</name>
    <name evidence="6" type="ORF">F0U60_06835</name>
</gene>
<comment type="function">
    <text evidence="4">Has an important function as a repair enzyme for proteins that have been inactivated by oxidation. Catalyzes the reversible oxidation-reduction of methionine sulfoxide in proteins to methionine.</text>
</comment>
<accession>A0ABY9XA51</accession>
<dbReference type="Pfam" id="PF01625">
    <property type="entry name" value="PMSR"/>
    <property type="match status" value="1"/>
</dbReference>
<comment type="catalytic activity">
    <reaction evidence="3 4">
        <text>[thioredoxin]-disulfide + L-methionine + H2O = L-methionine (S)-S-oxide + [thioredoxin]-dithiol</text>
        <dbReference type="Rhea" id="RHEA:19993"/>
        <dbReference type="Rhea" id="RHEA-COMP:10698"/>
        <dbReference type="Rhea" id="RHEA-COMP:10700"/>
        <dbReference type="ChEBI" id="CHEBI:15377"/>
        <dbReference type="ChEBI" id="CHEBI:29950"/>
        <dbReference type="ChEBI" id="CHEBI:50058"/>
        <dbReference type="ChEBI" id="CHEBI:57844"/>
        <dbReference type="ChEBI" id="CHEBI:58772"/>
        <dbReference type="EC" id="1.8.4.11"/>
    </reaction>
</comment>
<evidence type="ECO:0000256" key="1">
    <source>
        <dbReference type="ARBA" id="ARBA00023002"/>
    </source>
</evidence>
<name>A0ABY9XA51_9BACT</name>
<comment type="catalytic activity">
    <reaction evidence="2 4">
        <text>L-methionyl-[protein] + [thioredoxin]-disulfide + H2O = L-methionyl-(S)-S-oxide-[protein] + [thioredoxin]-dithiol</text>
        <dbReference type="Rhea" id="RHEA:14217"/>
        <dbReference type="Rhea" id="RHEA-COMP:10698"/>
        <dbReference type="Rhea" id="RHEA-COMP:10700"/>
        <dbReference type="Rhea" id="RHEA-COMP:12313"/>
        <dbReference type="Rhea" id="RHEA-COMP:12315"/>
        <dbReference type="ChEBI" id="CHEBI:15377"/>
        <dbReference type="ChEBI" id="CHEBI:16044"/>
        <dbReference type="ChEBI" id="CHEBI:29950"/>
        <dbReference type="ChEBI" id="CHEBI:44120"/>
        <dbReference type="ChEBI" id="CHEBI:50058"/>
        <dbReference type="EC" id="1.8.4.11"/>
    </reaction>
</comment>
<evidence type="ECO:0000256" key="3">
    <source>
        <dbReference type="ARBA" id="ARBA00048782"/>
    </source>
</evidence>
<dbReference type="PANTHER" id="PTHR43774">
    <property type="entry name" value="PEPTIDE METHIONINE SULFOXIDE REDUCTASE"/>
    <property type="match status" value="1"/>
</dbReference>
<dbReference type="Proteomes" id="UP001611383">
    <property type="component" value="Chromosome"/>
</dbReference>
<dbReference type="InterPro" id="IPR036509">
    <property type="entry name" value="Met_Sox_Rdtase_MsrA_sf"/>
</dbReference>
<dbReference type="EC" id="1.8.4.11" evidence="4"/>
<keyword evidence="7" id="KW-1185">Reference proteome</keyword>
<sequence>MALALLVVSSAFTEARGAPPARTSNAVKEALTETAYLAGGCFWGMEDLLRKIPGVLETEVGYTGGSKTFSHPTYSDVSTGKTGHAEAVRIVFDPKVLTYETLLEKWFFRMHDPTTLNRQGNDVGTQYRSAIFYLSEEQRRVAEAVKARVNKSGKWPRPVVTTITAAGEFTPAEAYHQDYLVKNPNGYTCHYMRD</sequence>
<evidence type="ECO:0000313" key="6">
    <source>
        <dbReference type="EMBL" id="WNG52266.1"/>
    </source>
</evidence>
<evidence type="ECO:0000259" key="5">
    <source>
        <dbReference type="Pfam" id="PF01625"/>
    </source>
</evidence>
<dbReference type="HAMAP" id="MF_01401">
    <property type="entry name" value="MsrA"/>
    <property type="match status" value="1"/>
</dbReference>
<feature type="active site" evidence="4">
    <location>
        <position position="41"/>
    </location>
</feature>
<keyword evidence="1 4" id="KW-0560">Oxidoreductase</keyword>
<reference evidence="6 7" key="1">
    <citation type="submission" date="2019-08" db="EMBL/GenBank/DDBJ databases">
        <title>Archangium and Cystobacter genomes.</title>
        <authorList>
            <person name="Chen I.-C.K."/>
            <person name="Wielgoss S."/>
        </authorList>
    </citation>
    <scope>NUCLEOTIDE SEQUENCE [LARGE SCALE GENOMIC DNA]</scope>
    <source>
        <strain evidence="6 7">Cbm 6</strain>
    </source>
</reference>
<evidence type="ECO:0000256" key="4">
    <source>
        <dbReference type="HAMAP-Rule" id="MF_01401"/>
    </source>
</evidence>
<dbReference type="PANTHER" id="PTHR43774:SF1">
    <property type="entry name" value="PEPTIDE METHIONINE SULFOXIDE REDUCTASE MSRA 2"/>
    <property type="match status" value="1"/>
</dbReference>
<feature type="domain" description="Peptide methionine sulphoxide reductase MsrA" evidence="5">
    <location>
        <begin position="34"/>
        <end position="189"/>
    </location>
</feature>
<evidence type="ECO:0000313" key="7">
    <source>
        <dbReference type="Proteomes" id="UP001611383"/>
    </source>
</evidence>
<dbReference type="Gene3D" id="3.30.1060.10">
    <property type="entry name" value="Peptide methionine sulphoxide reductase MsrA"/>
    <property type="match status" value="1"/>
</dbReference>